<dbReference type="PANTHER" id="PTHR47425">
    <property type="entry name" value="FARB-RELATED"/>
    <property type="match status" value="1"/>
</dbReference>
<dbReference type="PANTHER" id="PTHR47425:SF2">
    <property type="entry name" value="FARB-RELATED"/>
    <property type="match status" value="1"/>
</dbReference>
<dbReference type="RefSeq" id="XP_001266502.1">
    <property type="nucleotide sequence ID" value="XM_001266501.1"/>
</dbReference>
<protein>
    <submittedName>
        <fullName evidence="3">Fungal specific transcription factor, putative</fullName>
    </submittedName>
</protein>
<dbReference type="GO" id="GO:0006351">
    <property type="term" value="P:DNA-templated transcription"/>
    <property type="evidence" value="ECO:0007669"/>
    <property type="project" value="InterPro"/>
</dbReference>
<dbReference type="STRING" id="331117.A1D0T5"/>
<name>A1D0T5_NEOFI</name>
<dbReference type="GO" id="GO:0003677">
    <property type="term" value="F:DNA binding"/>
    <property type="evidence" value="ECO:0007669"/>
    <property type="project" value="InterPro"/>
</dbReference>
<dbReference type="HOGENOM" id="CLU_771814_0_0_1"/>
<dbReference type="EMBL" id="DS027686">
    <property type="protein sequence ID" value="EAW24605.1"/>
    <property type="molecule type" value="Genomic_DNA"/>
</dbReference>
<dbReference type="CDD" id="cd12148">
    <property type="entry name" value="fungal_TF_MHR"/>
    <property type="match status" value="1"/>
</dbReference>
<evidence type="ECO:0000259" key="2">
    <source>
        <dbReference type="Pfam" id="PF04082"/>
    </source>
</evidence>
<dbReference type="eggNOG" id="ENOG502RHAD">
    <property type="taxonomic scope" value="Eukaryota"/>
</dbReference>
<feature type="domain" description="Xylanolytic transcriptional activator regulatory" evidence="2">
    <location>
        <begin position="31"/>
        <end position="210"/>
    </location>
</feature>
<dbReference type="AlphaFoldDB" id="A1D0T5"/>
<organism evidence="3 4">
    <name type="scientific">Neosartorya fischeri (strain ATCC 1020 / DSM 3700 / CBS 544.65 / FGSC A1164 / JCM 1740 / NRRL 181 / WB 181)</name>
    <name type="common">Aspergillus fischerianus</name>
    <dbReference type="NCBI Taxonomy" id="331117"/>
    <lineage>
        <taxon>Eukaryota</taxon>
        <taxon>Fungi</taxon>
        <taxon>Dikarya</taxon>
        <taxon>Ascomycota</taxon>
        <taxon>Pezizomycotina</taxon>
        <taxon>Eurotiomycetes</taxon>
        <taxon>Eurotiomycetidae</taxon>
        <taxon>Eurotiales</taxon>
        <taxon>Aspergillaceae</taxon>
        <taxon>Aspergillus</taxon>
        <taxon>Aspergillus subgen. Fumigati</taxon>
    </lineage>
</organism>
<dbReference type="OMA" id="EIACITM"/>
<sequence>MSEDIPEEDMEYLEFKGVFRVPDTILRHELLKAFVESVYPFLPVLDLESFLLPVISNDGVQTVSLLLFHAVMFSATAFVQLKHLHNAGYETRKEAREQFYLRARTLYDFDIEKDRVVLIQALLLMTYWHETPDNPKDSQYWLNVCWSLGASIGLDCDPSTSPMNPQLQKVWKRLWWCLYTRDTLLAQNLRRPLCYGNDKNRLPLISLEEFNIGTLHREAGSPRFQGLSLPRAQYGQVICEMPSILQDLNQLGLVQYLPTSTVALLVPVLARLVLDFKANNGCMGIETFERFYQGMQVLGTLGDIYSFAVTVRRFFEGTLHGGKQGSSYVSMPSAIRNLLTKKEQDAFATSELTGVRGNI</sequence>
<keyword evidence="1" id="KW-0539">Nucleus</keyword>
<dbReference type="GeneID" id="4592667"/>
<evidence type="ECO:0000313" key="4">
    <source>
        <dbReference type="Proteomes" id="UP000006702"/>
    </source>
</evidence>
<dbReference type="OrthoDB" id="4451586at2759"/>
<dbReference type="GO" id="GO:0008270">
    <property type="term" value="F:zinc ion binding"/>
    <property type="evidence" value="ECO:0007669"/>
    <property type="project" value="InterPro"/>
</dbReference>
<dbReference type="Pfam" id="PF04082">
    <property type="entry name" value="Fungal_trans"/>
    <property type="match status" value="1"/>
</dbReference>
<gene>
    <name evidence="3" type="ORF">NFIA_041830</name>
</gene>
<reference evidence="4" key="1">
    <citation type="journal article" date="2008" name="PLoS Genet.">
        <title>Genomic islands in the pathogenic filamentous fungus Aspergillus fumigatus.</title>
        <authorList>
            <person name="Fedorova N.D."/>
            <person name="Khaldi N."/>
            <person name="Joardar V.S."/>
            <person name="Maiti R."/>
            <person name="Amedeo P."/>
            <person name="Anderson M.J."/>
            <person name="Crabtree J."/>
            <person name="Silva J.C."/>
            <person name="Badger J.H."/>
            <person name="Albarraq A."/>
            <person name="Angiuoli S."/>
            <person name="Bussey H."/>
            <person name="Bowyer P."/>
            <person name="Cotty P.J."/>
            <person name="Dyer P.S."/>
            <person name="Egan A."/>
            <person name="Galens K."/>
            <person name="Fraser-Liggett C.M."/>
            <person name="Haas B.J."/>
            <person name="Inman J.M."/>
            <person name="Kent R."/>
            <person name="Lemieux S."/>
            <person name="Malavazi I."/>
            <person name="Orvis J."/>
            <person name="Roemer T."/>
            <person name="Ronning C.M."/>
            <person name="Sundaram J.P."/>
            <person name="Sutton G."/>
            <person name="Turner G."/>
            <person name="Venter J.C."/>
            <person name="White O.R."/>
            <person name="Whitty B.R."/>
            <person name="Youngman P."/>
            <person name="Wolfe K.H."/>
            <person name="Goldman G.H."/>
            <person name="Wortman J.R."/>
            <person name="Jiang B."/>
            <person name="Denning D.W."/>
            <person name="Nierman W.C."/>
        </authorList>
    </citation>
    <scope>NUCLEOTIDE SEQUENCE [LARGE SCALE GENOMIC DNA]</scope>
    <source>
        <strain evidence="4">ATCC 1020 / DSM 3700 / CBS 544.65 / FGSC A1164 / JCM 1740 / NRRL 181 / WB 181</strain>
    </source>
</reference>
<dbReference type="VEuPathDB" id="FungiDB:NFIA_041830"/>
<evidence type="ECO:0000313" key="3">
    <source>
        <dbReference type="EMBL" id="EAW24605.1"/>
    </source>
</evidence>
<dbReference type="InterPro" id="IPR007219">
    <property type="entry name" value="XnlR_reg_dom"/>
</dbReference>
<keyword evidence="4" id="KW-1185">Reference proteome</keyword>
<dbReference type="KEGG" id="nfi:NFIA_041830"/>
<accession>A1D0T5</accession>
<proteinExistence type="predicted"/>
<dbReference type="Proteomes" id="UP000006702">
    <property type="component" value="Unassembled WGS sequence"/>
</dbReference>
<evidence type="ECO:0000256" key="1">
    <source>
        <dbReference type="ARBA" id="ARBA00023242"/>
    </source>
</evidence>
<dbReference type="InterPro" id="IPR052761">
    <property type="entry name" value="Fungal_Detox/Toxin_TFs"/>
</dbReference>